<dbReference type="InterPro" id="IPR036397">
    <property type="entry name" value="RNaseH_sf"/>
</dbReference>
<name>A0ABS2ITI7_9ACTN</name>
<gene>
    <name evidence="3" type="ORF">JQX11_13205</name>
</gene>
<evidence type="ECO:0000259" key="2">
    <source>
        <dbReference type="PROSITE" id="PS50994"/>
    </source>
</evidence>
<dbReference type="EMBL" id="JAFEUC010000005">
    <property type="protein sequence ID" value="MBM7077291.1"/>
    <property type="molecule type" value="Genomic_DNA"/>
</dbReference>
<keyword evidence="1" id="KW-0175">Coiled coil</keyword>
<dbReference type="Gene3D" id="1.10.10.10">
    <property type="entry name" value="Winged helix-like DNA-binding domain superfamily/Winged helix DNA-binding domain"/>
    <property type="match status" value="1"/>
</dbReference>
<dbReference type="PANTHER" id="PTHR46889:SF4">
    <property type="entry name" value="TRANSPOSASE INSO FOR INSERTION SEQUENCE ELEMENT IS911B-RELATED"/>
    <property type="match status" value="1"/>
</dbReference>
<dbReference type="InterPro" id="IPR012337">
    <property type="entry name" value="RNaseH-like_sf"/>
</dbReference>
<organism evidence="3 4">
    <name type="scientific">Micromonospora humida</name>
    <dbReference type="NCBI Taxonomy" id="2809018"/>
    <lineage>
        <taxon>Bacteria</taxon>
        <taxon>Bacillati</taxon>
        <taxon>Actinomycetota</taxon>
        <taxon>Actinomycetes</taxon>
        <taxon>Micromonosporales</taxon>
        <taxon>Micromonosporaceae</taxon>
        <taxon>Micromonospora</taxon>
    </lineage>
</organism>
<protein>
    <submittedName>
        <fullName evidence="3">IS3 family transposase</fullName>
    </submittedName>
</protein>
<dbReference type="PANTHER" id="PTHR46889">
    <property type="entry name" value="TRANSPOSASE INSF FOR INSERTION SEQUENCE IS3B-RELATED"/>
    <property type="match status" value="1"/>
</dbReference>
<keyword evidence="4" id="KW-1185">Reference proteome</keyword>
<dbReference type="Pfam" id="PF00665">
    <property type="entry name" value="rve"/>
    <property type="match status" value="1"/>
</dbReference>
<dbReference type="PROSITE" id="PS50994">
    <property type="entry name" value="INTEGRASE"/>
    <property type="match status" value="1"/>
</dbReference>
<dbReference type="InterPro" id="IPR001584">
    <property type="entry name" value="Integrase_cat-core"/>
</dbReference>
<proteinExistence type="predicted"/>
<feature type="coiled-coil region" evidence="1">
    <location>
        <begin position="58"/>
        <end position="92"/>
    </location>
</feature>
<comment type="caution">
    <text evidence="3">The sequence shown here is derived from an EMBL/GenBank/DDBJ whole genome shotgun (WGS) entry which is preliminary data.</text>
</comment>
<dbReference type="InterPro" id="IPR050900">
    <property type="entry name" value="Transposase_IS3/IS150/IS904"/>
</dbReference>
<dbReference type="Pfam" id="PF13333">
    <property type="entry name" value="rve_2"/>
    <property type="match status" value="1"/>
</dbReference>
<dbReference type="InterPro" id="IPR048020">
    <property type="entry name" value="Transpos_IS3"/>
</dbReference>
<feature type="domain" description="Integrase catalytic" evidence="2">
    <location>
        <begin position="218"/>
        <end position="381"/>
    </location>
</feature>
<evidence type="ECO:0000256" key="1">
    <source>
        <dbReference type="SAM" id="Coils"/>
    </source>
</evidence>
<dbReference type="SUPFAM" id="SSF46689">
    <property type="entry name" value="Homeodomain-like"/>
    <property type="match status" value="1"/>
</dbReference>
<dbReference type="InterPro" id="IPR036388">
    <property type="entry name" value="WH-like_DNA-bd_sf"/>
</dbReference>
<dbReference type="RefSeq" id="WP_204925307.1">
    <property type="nucleotide sequence ID" value="NZ_JAFEUC010000005.1"/>
</dbReference>
<dbReference type="Proteomes" id="UP001518872">
    <property type="component" value="Unassembled WGS sequence"/>
</dbReference>
<dbReference type="SUPFAM" id="SSF53098">
    <property type="entry name" value="Ribonuclease H-like"/>
    <property type="match status" value="1"/>
</dbReference>
<dbReference type="NCBIfam" id="NF033516">
    <property type="entry name" value="transpos_IS3"/>
    <property type="match status" value="1"/>
</dbReference>
<dbReference type="InterPro" id="IPR009057">
    <property type="entry name" value="Homeodomain-like_sf"/>
</dbReference>
<reference evidence="3 4" key="1">
    <citation type="submission" date="2021-02" db="EMBL/GenBank/DDBJ databases">
        <authorList>
            <person name="Ra J.-S."/>
        </authorList>
    </citation>
    <scope>NUCLEOTIDE SEQUENCE [LARGE SCALE GENOMIC DNA]</scope>
    <source>
        <strain evidence="3 4">MMS20-R1-14</strain>
    </source>
</reference>
<dbReference type="Pfam" id="PF01527">
    <property type="entry name" value="HTH_Tnp_1"/>
    <property type="match status" value="1"/>
</dbReference>
<accession>A0ABS2ITI7</accession>
<evidence type="ECO:0000313" key="4">
    <source>
        <dbReference type="Proteomes" id="UP001518872"/>
    </source>
</evidence>
<evidence type="ECO:0000313" key="3">
    <source>
        <dbReference type="EMBL" id="MBM7077291.1"/>
    </source>
</evidence>
<sequence length="388" mass="44223">MPKPYPREFRDDVVRVARDRDPGVTVEQIAKDFGVHPMTLFKWMRQADVDAGTRPGVSGSESAELREARKRIKLLEQENEVLRRAAAYLSQANLPKRLYPLVSELAADGIPVAVTCRVLTIARQPYYRWRAHRVTDAELAAAYRADALFDAHRDDPEFGYRFLADEARAAGQPMVERTAWRICSGMGWFSAFSKKKRRGKGGKVGPPVHDDLVRRNVTTDGPNRLWLADITEHRTGEGKLYLCAIKDVWSHRIVGYSIDSRMKSRLAVNALHNAVARRGDVTGCVLHTDRRSQFRSRKFVHALHQHHMIGSMGRVGAAGDNAAMESFFGLLQNNVLDRRTWTTRQQLRTAIVTWIERTYHRRRRQRSLSRLTPIEYETIMTPPASQAA</sequence>
<dbReference type="Gene3D" id="3.30.420.10">
    <property type="entry name" value="Ribonuclease H-like superfamily/Ribonuclease H"/>
    <property type="match status" value="1"/>
</dbReference>
<dbReference type="InterPro" id="IPR002514">
    <property type="entry name" value="Transposase_8"/>
</dbReference>